<feature type="transmembrane region" description="Helical" evidence="1">
    <location>
        <begin position="20"/>
        <end position="42"/>
    </location>
</feature>
<accession>A0A1L9MYN4</accession>
<dbReference type="AlphaFoldDB" id="A0A1L9MYN4"/>
<evidence type="ECO:0000256" key="1">
    <source>
        <dbReference type="SAM" id="Phobius"/>
    </source>
</evidence>
<sequence length="108" mass="11903">MTPSYQRRSLTGCGHYRNHIRWLIFLLTYYSIHPIPCCSASASHRLLARPLKPASLLIIFFCSLVPCLSLSLSSGHGSHAPVSLALTVLIVRNRTVTPTVLITFPAVC</sequence>
<keyword evidence="1" id="KW-1133">Transmembrane helix</keyword>
<dbReference type="Proteomes" id="UP000184304">
    <property type="component" value="Unassembled WGS sequence"/>
</dbReference>
<protein>
    <submittedName>
        <fullName evidence="2">Uncharacterized protein</fullName>
    </submittedName>
</protein>
<evidence type="ECO:0000313" key="2">
    <source>
        <dbReference type="EMBL" id="OJI82120.1"/>
    </source>
</evidence>
<keyword evidence="1" id="KW-0812">Transmembrane</keyword>
<keyword evidence="3" id="KW-1185">Reference proteome</keyword>
<keyword evidence="1" id="KW-0472">Membrane</keyword>
<evidence type="ECO:0000313" key="3">
    <source>
        <dbReference type="Proteomes" id="UP000184304"/>
    </source>
</evidence>
<organism evidence="2 3">
    <name type="scientific">Aspergillus tubingensis (strain CBS 134.48)</name>
    <dbReference type="NCBI Taxonomy" id="767770"/>
    <lineage>
        <taxon>Eukaryota</taxon>
        <taxon>Fungi</taxon>
        <taxon>Dikarya</taxon>
        <taxon>Ascomycota</taxon>
        <taxon>Pezizomycotina</taxon>
        <taxon>Eurotiomycetes</taxon>
        <taxon>Eurotiomycetidae</taxon>
        <taxon>Eurotiales</taxon>
        <taxon>Aspergillaceae</taxon>
        <taxon>Aspergillus</taxon>
        <taxon>Aspergillus subgen. Circumdati</taxon>
    </lineage>
</organism>
<reference evidence="3" key="1">
    <citation type="journal article" date="2017" name="Genome Biol.">
        <title>Comparative genomics reveals high biological diversity and specific adaptations in the industrially and medically important fungal genus Aspergillus.</title>
        <authorList>
            <person name="de Vries R.P."/>
            <person name="Riley R."/>
            <person name="Wiebenga A."/>
            <person name="Aguilar-Osorio G."/>
            <person name="Amillis S."/>
            <person name="Uchima C.A."/>
            <person name="Anderluh G."/>
            <person name="Asadollahi M."/>
            <person name="Askin M."/>
            <person name="Barry K."/>
            <person name="Battaglia E."/>
            <person name="Bayram O."/>
            <person name="Benocci T."/>
            <person name="Braus-Stromeyer S.A."/>
            <person name="Caldana C."/>
            <person name="Canovas D."/>
            <person name="Cerqueira G.C."/>
            <person name="Chen F."/>
            <person name="Chen W."/>
            <person name="Choi C."/>
            <person name="Clum A."/>
            <person name="Dos Santos R.A."/>
            <person name="Damasio A.R."/>
            <person name="Diallinas G."/>
            <person name="Emri T."/>
            <person name="Fekete E."/>
            <person name="Flipphi M."/>
            <person name="Freyberg S."/>
            <person name="Gallo A."/>
            <person name="Gournas C."/>
            <person name="Habgood R."/>
            <person name="Hainaut M."/>
            <person name="Harispe M.L."/>
            <person name="Henrissat B."/>
            <person name="Hilden K.S."/>
            <person name="Hope R."/>
            <person name="Hossain A."/>
            <person name="Karabika E."/>
            <person name="Karaffa L."/>
            <person name="Karanyi Z."/>
            <person name="Krasevec N."/>
            <person name="Kuo A."/>
            <person name="Kusch H."/>
            <person name="LaButti K."/>
            <person name="Lagendijk E.L."/>
            <person name="Lapidus A."/>
            <person name="Levasseur A."/>
            <person name="Lindquist E."/>
            <person name="Lipzen A."/>
            <person name="Logrieco A.F."/>
            <person name="MacCabe A."/>
            <person name="Maekelae M.R."/>
            <person name="Malavazi I."/>
            <person name="Melin P."/>
            <person name="Meyer V."/>
            <person name="Mielnichuk N."/>
            <person name="Miskei M."/>
            <person name="Molnar A.P."/>
            <person name="Mule G."/>
            <person name="Ngan C.Y."/>
            <person name="Orejas M."/>
            <person name="Orosz E."/>
            <person name="Ouedraogo J.P."/>
            <person name="Overkamp K.M."/>
            <person name="Park H.-S."/>
            <person name="Perrone G."/>
            <person name="Piumi F."/>
            <person name="Punt P.J."/>
            <person name="Ram A.F."/>
            <person name="Ramon A."/>
            <person name="Rauscher S."/>
            <person name="Record E."/>
            <person name="Riano-Pachon D.M."/>
            <person name="Robert V."/>
            <person name="Roehrig J."/>
            <person name="Ruller R."/>
            <person name="Salamov A."/>
            <person name="Salih N.S."/>
            <person name="Samson R.A."/>
            <person name="Sandor E."/>
            <person name="Sanguinetti M."/>
            <person name="Schuetze T."/>
            <person name="Sepcic K."/>
            <person name="Shelest E."/>
            <person name="Sherlock G."/>
            <person name="Sophianopoulou V."/>
            <person name="Squina F.M."/>
            <person name="Sun H."/>
            <person name="Susca A."/>
            <person name="Todd R.B."/>
            <person name="Tsang A."/>
            <person name="Unkles S.E."/>
            <person name="van de Wiele N."/>
            <person name="van Rossen-Uffink D."/>
            <person name="Oliveira J.V."/>
            <person name="Vesth T.C."/>
            <person name="Visser J."/>
            <person name="Yu J.-H."/>
            <person name="Zhou M."/>
            <person name="Andersen M.R."/>
            <person name="Archer D.B."/>
            <person name="Baker S.E."/>
            <person name="Benoit I."/>
            <person name="Brakhage A.A."/>
            <person name="Braus G.H."/>
            <person name="Fischer R."/>
            <person name="Frisvad J.C."/>
            <person name="Goldman G.H."/>
            <person name="Houbraken J."/>
            <person name="Oakley B."/>
            <person name="Pocsi I."/>
            <person name="Scazzocchio C."/>
            <person name="Seiboth B."/>
            <person name="vanKuyk P.A."/>
            <person name="Wortman J."/>
            <person name="Dyer P.S."/>
            <person name="Grigoriev I.V."/>
        </authorList>
    </citation>
    <scope>NUCLEOTIDE SEQUENCE [LARGE SCALE GENOMIC DNA]</scope>
    <source>
        <strain evidence="3">CBS 134.48</strain>
    </source>
</reference>
<name>A0A1L9MYN4_ASPTC</name>
<feature type="transmembrane region" description="Helical" evidence="1">
    <location>
        <begin position="54"/>
        <end position="72"/>
    </location>
</feature>
<feature type="non-terminal residue" evidence="2">
    <location>
        <position position="108"/>
    </location>
</feature>
<dbReference type="EMBL" id="KV878205">
    <property type="protein sequence ID" value="OJI82120.1"/>
    <property type="molecule type" value="Genomic_DNA"/>
</dbReference>
<dbReference type="VEuPathDB" id="FungiDB:ASPTUDRAFT_102551"/>
<proteinExistence type="predicted"/>
<gene>
    <name evidence="2" type="ORF">ASPTUDRAFT_102551</name>
</gene>